<proteinExistence type="predicted"/>
<evidence type="ECO:0008006" key="3">
    <source>
        <dbReference type="Google" id="ProtNLM"/>
    </source>
</evidence>
<dbReference type="InterPro" id="IPR036236">
    <property type="entry name" value="Znf_C2H2_sf"/>
</dbReference>
<name>A0A9R1VD86_LACSA</name>
<evidence type="ECO:0000313" key="2">
    <source>
        <dbReference type="Proteomes" id="UP000235145"/>
    </source>
</evidence>
<dbReference type="InterPro" id="IPR052035">
    <property type="entry name" value="ZnF_BED_domain_contain"/>
</dbReference>
<organism evidence="1 2">
    <name type="scientific">Lactuca sativa</name>
    <name type="common">Garden lettuce</name>
    <dbReference type="NCBI Taxonomy" id="4236"/>
    <lineage>
        <taxon>Eukaryota</taxon>
        <taxon>Viridiplantae</taxon>
        <taxon>Streptophyta</taxon>
        <taxon>Embryophyta</taxon>
        <taxon>Tracheophyta</taxon>
        <taxon>Spermatophyta</taxon>
        <taxon>Magnoliopsida</taxon>
        <taxon>eudicotyledons</taxon>
        <taxon>Gunneridae</taxon>
        <taxon>Pentapetalae</taxon>
        <taxon>asterids</taxon>
        <taxon>campanulids</taxon>
        <taxon>Asterales</taxon>
        <taxon>Asteraceae</taxon>
        <taxon>Cichorioideae</taxon>
        <taxon>Cichorieae</taxon>
        <taxon>Lactucinae</taxon>
        <taxon>Lactuca</taxon>
    </lineage>
</organism>
<dbReference type="PANTHER" id="PTHR46481:SF11">
    <property type="entry name" value="ZINC FINGER BED DOMAIN-CONTAINING PROTEIN RICESLEEPER 2-LIKE"/>
    <property type="match status" value="1"/>
</dbReference>
<accession>A0A9R1VD86</accession>
<dbReference type="EMBL" id="NBSK02000005">
    <property type="protein sequence ID" value="KAJ0202662.1"/>
    <property type="molecule type" value="Genomic_DNA"/>
</dbReference>
<sequence length="364" mass="41878">MFLVMLITSYLSFCNDIQDQQTPQRSVEVVGTVDGQLVGTTDGEGARTTDAEAAETTNKRLTFEVWRHFKKQKIDGVDKAICNYCKKKSSGISKDGTTHLHEHYKKCLSKNNRDIRQSMLNPRQEKKDGLVSLGAHTFDQNVSREELAKMIILHEFMYVPALHNAKTLTKALMGCLVAWSIVCKLYTLTLDNCSVNFSMMEKMKEKLRPDNLILKGKLFHMQCCAHILNLIIQQGLSAIQSGIESIRESVVFWTATPKRVENFEETKDGLSLPSKRKLVLVCKTRWNSTYLMLMSVIPYKEVLNRLVHKDKSYKQALSDHDWLLAKVMCEKLKLFYSVTKMFSRVKYPIANLFFPKIYEIRMLL</sequence>
<gene>
    <name evidence="1" type="ORF">LSAT_V11C500297630</name>
</gene>
<dbReference type="Proteomes" id="UP000235145">
    <property type="component" value="Unassembled WGS sequence"/>
</dbReference>
<dbReference type="SUPFAM" id="SSF53098">
    <property type="entry name" value="Ribonuclease H-like"/>
    <property type="match status" value="1"/>
</dbReference>
<dbReference type="PANTHER" id="PTHR46481">
    <property type="entry name" value="ZINC FINGER BED DOMAIN-CONTAINING PROTEIN 4"/>
    <property type="match status" value="1"/>
</dbReference>
<keyword evidence="2" id="KW-1185">Reference proteome</keyword>
<comment type="caution">
    <text evidence="1">The sequence shown here is derived from an EMBL/GenBank/DDBJ whole genome shotgun (WGS) entry which is preliminary data.</text>
</comment>
<dbReference type="SUPFAM" id="SSF57667">
    <property type="entry name" value="beta-beta-alpha zinc fingers"/>
    <property type="match status" value="1"/>
</dbReference>
<dbReference type="SMART" id="SM00614">
    <property type="entry name" value="ZnF_BED"/>
    <property type="match status" value="1"/>
</dbReference>
<dbReference type="AlphaFoldDB" id="A0A9R1VD86"/>
<reference evidence="1 2" key="1">
    <citation type="journal article" date="2017" name="Nat. Commun.">
        <title>Genome assembly with in vitro proximity ligation data and whole-genome triplication in lettuce.</title>
        <authorList>
            <person name="Reyes-Chin-Wo S."/>
            <person name="Wang Z."/>
            <person name="Yang X."/>
            <person name="Kozik A."/>
            <person name="Arikit S."/>
            <person name="Song C."/>
            <person name="Xia L."/>
            <person name="Froenicke L."/>
            <person name="Lavelle D.O."/>
            <person name="Truco M.J."/>
            <person name="Xia R."/>
            <person name="Zhu S."/>
            <person name="Xu C."/>
            <person name="Xu H."/>
            <person name="Xu X."/>
            <person name="Cox K."/>
            <person name="Korf I."/>
            <person name="Meyers B.C."/>
            <person name="Michelmore R.W."/>
        </authorList>
    </citation>
    <scope>NUCLEOTIDE SEQUENCE [LARGE SCALE GENOMIC DNA]</scope>
    <source>
        <strain evidence="2">cv. Salinas</strain>
        <tissue evidence="1">Seedlings</tissue>
    </source>
</reference>
<protein>
    <recommendedName>
        <fullName evidence="3">BED-type domain-containing protein</fullName>
    </recommendedName>
</protein>
<evidence type="ECO:0000313" key="1">
    <source>
        <dbReference type="EMBL" id="KAJ0202662.1"/>
    </source>
</evidence>
<dbReference type="InterPro" id="IPR012337">
    <property type="entry name" value="RNaseH-like_sf"/>
</dbReference>